<dbReference type="AlphaFoldDB" id="A0AAV2CZ21"/>
<sequence length="99" mass="11383">MDYESTSKSSTFYMEFHSGDLADGVKVIVKIPRWSNKCPFCNQKESQHHLFLECSWSCGVWTGTPWGKAFTIHGAPDCMLWVKEVLKNENSDIVEHWAI</sequence>
<keyword evidence="2" id="KW-1185">Reference proteome</keyword>
<evidence type="ECO:0000313" key="2">
    <source>
        <dbReference type="Proteomes" id="UP001497516"/>
    </source>
</evidence>
<dbReference type="Proteomes" id="UP001497516">
    <property type="component" value="Chromosome 10"/>
</dbReference>
<dbReference type="EMBL" id="OZ034814">
    <property type="protein sequence ID" value="CAL1360796.1"/>
    <property type="molecule type" value="Genomic_DNA"/>
</dbReference>
<organism evidence="1 2">
    <name type="scientific">Linum trigynum</name>
    <dbReference type="NCBI Taxonomy" id="586398"/>
    <lineage>
        <taxon>Eukaryota</taxon>
        <taxon>Viridiplantae</taxon>
        <taxon>Streptophyta</taxon>
        <taxon>Embryophyta</taxon>
        <taxon>Tracheophyta</taxon>
        <taxon>Spermatophyta</taxon>
        <taxon>Magnoliopsida</taxon>
        <taxon>eudicotyledons</taxon>
        <taxon>Gunneridae</taxon>
        <taxon>Pentapetalae</taxon>
        <taxon>rosids</taxon>
        <taxon>fabids</taxon>
        <taxon>Malpighiales</taxon>
        <taxon>Linaceae</taxon>
        <taxon>Linum</taxon>
    </lineage>
</organism>
<protein>
    <recommendedName>
        <fullName evidence="3">Reverse transcriptase zinc-binding domain-containing protein</fullName>
    </recommendedName>
</protein>
<name>A0AAV2CZ21_9ROSI</name>
<reference evidence="1 2" key="1">
    <citation type="submission" date="2024-04" db="EMBL/GenBank/DDBJ databases">
        <authorList>
            <person name="Fracassetti M."/>
        </authorList>
    </citation>
    <scope>NUCLEOTIDE SEQUENCE [LARGE SCALE GENOMIC DNA]</scope>
</reference>
<gene>
    <name evidence="1" type="ORF">LTRI10_LOCUS8207</name>
</gene>
<evidence type="ECO:0000313" key="1">
    <source>
        <dbReference type="EMBL" id="CAL1360796.1"/>
    </source>
</evidence>
<accession>A0AAV2CZ21</accession>
<evidence type="ECO:0008006" key="3">
    <source>
        <dbReference type="Google" id="ProtNLM"/>
    </source>
</evidence>
<proteinExistence type="predicted"/>